<evidence type="ECO:0000256" key="1">
    <source>
        <dbReference type="ARBA" id="ARBA00021292"/>
    </source>
</evidence>
<sequence length="376" mass="40189">MRILITLNYYAPYVSGLTNVARDVAEGLAARGHDVLVLTTQHDRSLPPSETINGVRVRRFPVRVRLGKGVIAPGLVPAVIRAARTADVVNIHAPMLEAGPIAAGARRAGTPVLFTYQCDIAMPPSLLGRLQSRAMDASTTAAARNSRAVIVSSSDYAAHSRVSRALAHNQLVIPPGCHDRRGGTGRFRESDGLHVGFLGRIVEEKGIEYLVRGFTALSDPEARLLIAGDFAHIAGGSVIARVREAIGRDDRIRMLGFLADDDLPDFYASLDAFALTSVNSFEAFGIVQVEAMMAGVPALVTDMPGVRTPVQETGFGTIVPPRDSAAITSALRKLSTLALPADGPDRARALFANERGVQRYQELIDEVLEGAGRGTR</sequence>
<dbReference type="GO" id="GO:1901137">
    <property type="term" value="P:carbohydrate derivative biosynthetic process"/>
    <property type="evidence" value="ECO:0007669"/>
    <property type="project" value="UniProtKB-ARBA"/>
</dbReference>
<gene>
    <name evidence="6" type="ORF">F6J85_04705</name>
</gene>
<protein>
    <recommendedName>
        <fullName evidence="1">D-inositol 3-phosphate glycosyltransferase</fullName>
    </recommendedName>
</protein>
<dbReference type="Pfam" id="PF00534">
    <property type="entry name" value="Glycos_transf_1"/>
    <property type="match status" value="1"/>
</dbReference>
<dbReference type="SUPFAM" id="SSF53756">
    <property type="entry name" value="UDP-Glycosyltransferase/glycogen phosphorylase"/>
    <property type="match status" value="1"/>
</dbReference>
<dbReference type="InterPro" id="IPR001296">
    <property type="entry name" value="Glyco_trans_1"/>
</dbReference>
<dbReference type="InterPro" id="IPR028098">
    <property type="entry name" value="Glyco_trans_4-like_N"/>
</dbReference>
<accession>A0A5J6L1S7</accession>
<dbReference type="Gene3D" id="3.40.50.2000">
    <property type="entry name" value="Glycogen Phosphorylase B"/>
    <property type="match status" value="2"/>
</dbReference>
<evidence type="ECO:0000313" key="7">
    <source>
        <dbReference type="Proteomes" id="UP000325516"/>
    </source>
</evidence>
<keyword evidence="7" id="KW-1185">Reference proteome</keyword>
<feature type="domain" description="Glycosyltransferase subfamily 4-like N-terminal" evidence="5">
    <location>
        <begin position="16"/>
        <end position="176"/>
    </location>
</feature>
<evidence type="ECO:0000259" key="4">
    <source>
        <dbReference type="Pfam" id="PF00534"/>
    </source>
</evidence>
<evidence type="ECO:0000313" key="6">
    <source>
        <dbReference type="EMBL" id="QEW02469.1"/>
    </source>
</evidence>
<dbReference type="InterPro" id="IPR050194">
    <property type="entry name" value="Glycosyltransferase_grp1"/>
</dbReference>
<dbReference type="GO" id="GO:0016757">
    <property type="term" value="F:glycosyltransferase activity"/>
    <property type="evidence" value="ECO:0007669"/>
    <property type="project" value="UniProtKB-KW"/>
</dbReference>
<dbReference type="CDD" id="cd03801">
    <property type="entry name" value="GT4_PimA-like"/>
    <property type="match status" value="1"/>
</dbReference>
<evidence type="ECO:0000259" key="5">
    <source>
        <dbReference type="Pfam" id="PF13579"/>
    </source>
</evidence>
<reference evidence="7" key="1">
    <citation type="submission" date="2019-09" db="EMBL/GenBank/DDBJ databases">
        <title>Mumia zhuanghuii sp. nov. isolated from the intestinal contents of plateau pika (Ochotona curzoniae) in the Qinghai-Tibet plateau of China.</title>
        <authorList>
            <person name="Tian Z."/>
        </authorList>
    </citation>
    <scope>NUCLEOTIDE SEQUENCE [LARGE SCALE GENOMIC DNA]</scope>
    <source>
        <strain evidence="7">L-031</strain>
    </source>
</reference>
<proteinExistence type="predicted"/>
<evidence type="ECO:0000256" key="2">
    <source>
        <dbReference type="ARBA" id="ARBA00022676"/>
    </source>
</evidence>
<dbReference type="PANTHER" id="PTHR45947:SF3">
    <property type="entry name" value="SULFOQUINOVOSYL TRANSFERASE SQD2"/>
    <property type="match status" value="1"/>
</dbReference>
<feature type="domain" description="Glycosyl transferase family 1" evidence="4">
    <location>
        <begin position="195"/>
        <end position="335"/>
    </location>
</feature>
<dbReference type="AlphaFoldDB" id="A0A5J6L1S7"/>
<dbReference type="Proteomes" id="UP000325516">
    <property type="component" value="Chromosome"/>
</dbReference>
<dbReference type="RefSeq" id="WP_150924045.1">
    <property type="nucleotide sequence ID" value="NZ_CP044232.1"/>
</dbReference>
<name>A0A5J6L1S7_9MICO</name>
<dbReference type="Pfam" id="PF13579">
    <property type="entry name" value="Glyco_trans_4_4"/>
    <property type="match status" value="1"/>
</dbReference>
<dbReference type="PANTHER" id="PTHR45947">
    <property type="entry name" value="SULFOQUINOVOSYL TRANSFERASE SQD2"/>
    <property type="match status" value="1"/>
</dbReference>
<keyword evidence="2" id="KW-0328">Glycosyltransferase</keyword>
<keyword evidence="3 6" id="KW-0808">Transferase</keyword>
<dbReference type="KEGG" id="mlz:F6J85_04705"/>
<evidence type="ECO:0000256" key="3">
    <source>
        <dbReference type="ARBA" id="ARBA00022679"/>
    </source>
</evidence>
<dbReference type="EMBL" id="CP044232">
    <property type="protein sequence ID" value="QEW02469.1"/>
    <property type="molecule type" value="Genomic_DNA"/>
</dbReference>
<organism evidence="6 7">
    <name type="scientific">Microbacterium lushaniae</name>
    <dbReference type="NCBI Taxonomy" id="2614639"/>
    <lineage>
        <taxon>Bacteria</taxon>
        <taxon>Bacillati</taxon>
        <taxon>Actinomycetota</taxon>
        <taxon>Actinomycetes</taxon>
        <taxon>Micrococcales</taxon>
        <taxon>Microbacteriaceae</taxon>
        <taxon>Microbacterium</taxon>
    </lineage>
</organism>